<evidence type="ECO:0000259" key="1">
    <source>
        <dbReference type="Pfam" id="PF14086"/>
    </source>
</evidence>
<protein>
    <recommendedName>
        <fullName evidence="1">DUF4266 domain-containing protein</fullName>
    </recommendedName>
</protein>
<dbReference type="EMBL" id="UINC01052037">
    <property type="protein sequence ID" value="SVB66887.1"/>
    <property type="molecule type" value="Genomic_DNA"/>
</dbReference>
<proteinExistence type="predicted"/>
<name>A0A382FXC3_9ZZZZ</name>
<accession>A0A382FXC3</accession>
<organism evidence="2">
    <name type="scientific">marine metagenome</name>
    <dbReference type="NCBI Taxonomy" id="408172"/>
    <lineage>
        <taxon>unclassified sequences</taxon>
        <taxon>metagenomes</taxon>
        <taxon>ecological metagenomes</taxon>
    </lineage>
</organism>
<dbReference type="PROSITE" id="PS51257">
    <property type="entry name" value="PROKAR_LIPOPROTEIN"/>
    <property type="match status" value="1"/>
</dbReference>
<dbReference type="Pfam" id="PF14086">
    <property type="entry name" value="DUF4266"/>
    <property type="match status" value="1"/>
</dbReference>
<dbReference type="InterPro" id="IPR025362">
    <property type="entry name" value="DUF4266"/>
</dbReference>
<feature type="domain" description="DUF4266" evidence="1">
    <location>
        <begin position="23"/>
        <end position="72"/>
    </location>
</feature>
<sequence>MRHFQSILTGICIISLLSGCAQVRPWERGYLARKEMAWEVDPLESLLNNHIFFSKEASSGGNSAAGGGCGCN</sequence>
<evidence type="ECO:0000313" key="2">
    <source>
        <dbReference type="EMBL" id="SVB66887.1"/>
    </source>
</evidence>
<gene>
    <name evidence="2" type="ORF">METZ01_LOCUS219741</name>
</gene>
<dbReference type="AlphaFoldDB" id="A0A382FXC3"/>
<reference evidence="2" key="1">
    <citation type="submission" date="2018-05" db="EMBL/GenBank/DDBJ databases">
        <authorList>
            <person name="Lanie J.A."/>
            <person name="Ng W.-L."/>
            <person name="Kazmierczak K.M."/>
            <person name="Andrzejewski T.M."/>
            <person name="Davidsen T.M."/>
            <person name="Wayne K.J."/>
            <person name="Tettelin H."/>
            <person name="Glass J.I."/>
            <person name="Rusch D."/>
            <person name="Podicherti R."/>
            <person name="Tsui H.-C.T."/>
            <person name="Winkler M.E."/>
        </authorList>
    </citation>
    <scope>NUCLEOTIDE SEQUENCE</scope>
</reference>